<proteinExistence type="predicted"/>
<dbReference type="Proteomes" id="UP001378242">
    <property type="component" value="Unassembled WGS sequence"/>
</dbReference>
<comment type="caution">
    <text evidence="2">The sequence shown here is derived from an EMBL/GenBank/DDBJ whole genome shotgun (WGS) entry which is preliminary data.</text>
</comment>
<reference evidence="2 3" key="1">
    <citation type="submission" date="2024-02" db="EMBL/GenBank/DDBJ databases">
        <title>Bacteria isolated from the canopy kelp, Nereocystis luetkeana.</title>
        <authorList>
            <person name="Pfister C.A."/>
            <person name="Younker I.T."/>
            <person name="Light S.H."/>
        </authorList>
    </citation>
    <scope>NUCLEOTIDE SEQUENCE [LARGE SCALE GENOMIC DNA]</scope>
    <source>
        <strain evidence="2 3">TI.5.07</strain>
    </source>
</reference>
<name>A0ABU9GEL0_COBMA</name>
<accession>A0ABU9GEL0</accession>
<dbReference type="InterPro" id="IPR018764">
    <property type="entry name" value="RskA_C"/>
</dbReference>
<organism evidence="2 3">
    <name type="scientific">Cobetia marina</name>
    <name type="common">Deleya marina</name>
    <dbReference type="NCBI Taxonomy" id="28258"/>
    <lineage>
        <taxon>Bacteria</taxon>
        <taxon>Pseudomonadati</taxon>
        <taxon>Pseudomonadota</taxon>
        <taxon>Gammaproteobacteria</taxon>
        <taxon>Oceanospirillales</taxon>
        <taxon>Halomonadaceae</taxon>
        <taxon>Cobetia</taxon>
    </lineage>
</organism>
<dbReference type="Pfam" id="PF10099">
    <property type="entry name" value="RskA_C"/>
    <property type="match status" value="1"/>
</dbReference>
<keyword evidence="3" id="KW-1185">Reference proteome</keyword>
<feature type="domain" description="Anti-sigma K factor RskA C-terminal" evidence="1">
    <location>
        <begin position="118"/>
        <end position="253"/>
    </location>
</feature>
<evidence type="ECO:0000313" key="3">
    <source>
        <dbReference type="Proteomes" id="UP001378242"/>
    </source>
</evidence>
<dbReference type="EMBL" id="JBAKAP010000004">
    <property type="protein sequence ID" value="MEL0616228.1"/>
    <property type="molecule type" value="Genomic_DNA"/>
</dbReference>
<dbReference type="RefSeq" id="WP_341542031.1">
    <property type="nucleotide sequence ID" value="NZ_JBAKAP010000004.1"/>
</dbReference>
<evidence type="ECO:0000313" key="2">
    <source>
        <dbReference type="EMBL" id="MEL0616228.1"/>
    </source>
</evidence>
<protein>
    <submittedName>
        <fullName evidence="2">Anti-sigma factor</fullName>
    </submittedName>
</protein>
<evidence type="ECO:0000259" key="1">
    <source>
        <dbReference type="Pfam" id="PF10099"/>
    </source>
</evidence>
<gene>
    <name evidence="2" type="ORF">V6243_05235</name>
</gene>
<sequence>MNHSPIPESPQEQNLLLGEHTLGLLDPEREAEVRAWIERDDEAARMALRWQQHWLSVSDRLPPEPASDSLWKRIDASLTRLKQTPTPANDTGGAPAPQAPWLWRWLGGGLGLGLGAGLALALAMQVGPFAPQSPQDGTPPVANEVPESSAQRMVAVLQTLEDPATPTWVASVTAGGGLQLTPKVTIERPTDRAIELWTLTDPAEGPRSLGLVDPVAGIELSAEQIGRMSPGQLLEMTLEPSGGSPTGKPTGKVLAIGRLVNLGQIDS</sequence>